<dbReference type="EMBL" id="JBEYBF010000038">
    <property type="protein sequence ID" value="MEU1956429.1"/>
    <property type="molecule type" value="Genomic_DNA"/>
</dbReference>
<comment type="caution">
    <text evidence="2">The sequence shown here is derived from an EMBL/GenBank/DDBJ whole genome shotgun (WGS) entry which is preliminary data.</text>
</comment>
<dbReference type="InterPro" id="IPR011663">
    <property type="entry name" value="UTRA"/>
</dbReference>
<dbReference type="Pfam" id="PF07702">
    <property type="entry name" value="UTRA"/>
    <property type="match status" value="1"/>
</dbReference>
<dbReference type="RefSeq" id="WP_356956261.1">
    <property type="nucleotide sequence ID" value="NZ_JBEYBD010000005.1"/>
</dbReference>
<accession>A0ABV2WZV4</accession>
<keyword evidence="3" id="KW-1185">Reference proteome</keyword>
<dbReference type="InterPro" id="IPR028978">
    <property type="entry name" value="Chorismate_lyase_/UTRA_dom_sf"/>
</dbReference>
<dbReference type="Proteomes" id="UP001550628">
    <property type="component" value="Unassembled WGS sequence"/>
</dbReference>
<protein>
    <submittedName>
        <fullName evidence="2">UTRA domain-containing protein</fullName>
    </submittedName>
</protein>
<proteinExistence type="predicted"/>
<gene>
    <name evidence="2" type="ORF">ABZ510_31850</name>
</gene>
<dbReference type="SUPFAM" id="SSF64288">
    <property type="entry name" value="Chorismate lyase-like"/>
    <property type="match status" value="1"/>
</dbReference>
<feature type="domain" description="UbiC transcription regulator-associated" evidence="1">
    <location>
        <begin position="4"/>
        <end position="63"/>
    </location>
</feature>
<evidence type="ECO:0000313" key="2">
    <source>
        <dbReference type="EMBL" id="MEU1956429.1"/>
    </source>
</evidence>
<reference evidence="2 3" key="1">
    <citation type="submission" date="2024-06" db="EMBL/GenBank/DDBJ databases">
        <title>The Natural Products Discovery Center: Release of the First 8490 Sequenced Strains for Exploring Actinobacteria Biosynthetic Diversity.</title>
        <authorList>
            <person name="Kalkreuter E."/>
            <person name="Kautsar S.A."/>
            <person name="Yang D."/>
            <person name="Bader C.D."/>
            <person name="Teijaro C.N."/>
            <person name="Fluegel L."/>
            <person name="Davis C.M."/>
            <person name="Simpson J.R."/>
            <person name="Lauterbach L."/>
            <person name="Steele A.D."/>
            <person name="Gui C."/>
            <person name="Meng S."/>
            <person name="Li G."/>
            <person name="Viehrig K."/>
            <person name="Ye F."/>
            <person name="Su P."/>
            <person name="Kiefer A.F."/>
            <person name="Nichols A."/>
            <person name="Cepeda A.J."/>
            <person name="Yan W."/>
            <person name="Fan B."/>
            <person name="Jiang Y."/>
            <person name="Adhikari A."/>
            <person name="Zheng C.-J."/>
            <person name="Schuster L."/>
            <person name="Cowan T.M."/>
            <person name="Smanski M.J."/>
            <person name="Chevrette M.G."/>
            <person name="De Carvalho L.P.S."/>
            <person name="Shen B."/>
        </authorList>
    </citation>
    <scope>NUCLEOTIDE SEQUENCE [LARGE SCALE GENOMIC DNA]</scope>
    <source>
        <strain evidence="2 3">NPDC019708</strain>
    </source>
</reference>
<sequence>MTFGLVEERTGRRAVRRRDVVAVRAVPADVAEILGVEAGSPCLAMANLYWDQEGSPTEYAVDFLAAGRELSAEYSLD</sequence>
<evidence type="ECO:0000313" key="3">
    <source>
        <dbReference type="Proteomes" id="UP001550628"/>
    </source>
</evidence>
<name>A0ABV2WZV4_9NOCA</name>
<organism evidence="2 3">
    <name type="scientific">Nocardia rhamnosiphila</name>
    <dbReference type="NCBI Taxonomy" id="426716"/>
    <lineage>
        <taxon>Bacteria</taxon>
        <taxon>Bacillati</taxon>
        <taxon>Actinomycetota</taxon>
        <taxon>Actinomycetes</taxon>
        <taxon>Mycobacteriales</taxon>
        <taxon>Nocardiaceae</taxon>
        <taxon>Nocardia</taxon>
    </lineage>
</organism>
<dbReference type="Gene3D" id="3.40.1410.10">
    <property type="entry name" value="Chorismate lyase-like"/>
    <property type="match status" value="1"/>
</dbReference>
<evidence type="ECO:0000259" key="1">
    <source>
        <dbReference type="Pfam" id="PF07702"/>
    </source>
</evidence>